<reference evidence="3 4" key="1">
    <citation type="journal article" date="2014" name="Nat. Commun.">
        <title>Multiple recent horizontal transfers of a large genomic region in cheese making fungi.</title>
        <authorList>
            <person name="Cheeseman K."/>
            <person name="Ropars J."/>
            <person name="Renault P."/>
            <person name="Dupont J."/>
            <person name="Gouzy J."/>
            <person name="Branca A."/>
            <person name="Abraham A.L."/>
            <person name="Ceppi M."/>
            <person name="Conseiller E."/>
            <person name="Debuchy R."/>
            <person name="Malagnac F."/>
            <person name="Goarin A."/>
            <person name="Silar P."/>
            <person name="Lacoste S."/>
            <person name="Sallet E."/>
            <person name="Bensimon A."/>
            <person name="Giraud T."/>
            <person name="Brygoo Y."/>
        </authorList>
    </citation>
    <scope>NUCLEOTIDE SEQUENCE [LARGE SCALE GENOMIC DNA]</scope>
    <source>
        <strain evidence="4">FM 013</strain>
    </source>
</reference>
<dbReference type="InterPro" id="IPR002110">
    <property type="entry name" value="Ankyrin_rpt"/>
</dbReference>
<evidence type="ECO:0000313" key="3">
    <source>
        <dbReference type="EMBL" id="CRL22951.1"/>
    </source>
</evidence>
<gene>
    <name evidence="3" type="ORF">PCAMFM013_S008g000380</name>
</gene>
<dbReference type="EMBL" id="HG793141">
    <property type="protein sequence ID" value="CRL22951.1"/>
    <property type="molecule type" value="Genomic_DNA"/>
</dbReference>
<organism evidence="3 4">
    <name type="scientific">Penicillium camemberti (strain FM 013)</name>
    <dbReference type="NCBI Taxonomy" id="1429867"/>
    <lineage>
        <taxon>Eukaryota</taxon>
        <taxon>Fungi</taxon>
        <taxon>Dikarya</taxon>
        <taxon>Ascomycota</taxon>
        <taxon>Pezizomycotina</taxon>
        <taxon>Eurotiomycetes</taxon>
        <taxon>Eurotiomycetidae</taxon>
        <taxon>Eurotiales</taxon>
        <taxon>Aspergillaceae</taxon>
        <taxon>Penicillium</taxon>
    </lineage>
</organism>
<sequence>MAEVIGVVSGAITFATVLVQIGKTIITLKECYHDLRDAPDDLRKLVQQIEIFGKILANVEEDLSRNPNPGLENSEAALQSLAYCKEAANELDTVCNDIVRDVKSPSRLRRSFKSVKIVMQKGKIEKHMDHLRNVIQLLMWSEQCYHRALTHAHIQAQSQLIIETMVKLDTARSSSDKVRTTTTMEGAESFVNDTKSVVSQDKGLKFAQNSSYKWRLILPRWITSEVLEVGGMKAPGGWNWYLRAYGVIPFNAKAAGLAGTGDIKGLQDLFASGQASPFDRIDSSNGISLLHRTKMVGRENRTKMISFLLDQGADPNCSDHLPLGSFSHYQSTALDLESLVPSMRVMFRHIDLTYQSEEEWAVSVLSKFLGTPEEFSFLQQHICPSFYQLSKQIRLRVGLSMARAVLPLLVDPSTPKVIRIVLKMDILEPDDFKFCQELNSTLIHYTAKQIGVCQQFLQRSGGAHAFQSTIGAWIGLCHDFLSVGIDIHYMIDGRTPLISCIEGWLPDLSPPAANQFVVPLWLEQLEAVGVDLSEYGKAEEFIWKNQTILREFWVWDGISKMLIPLRVIGFTYGPSPKDWHLWMSDPTDSYVGEFWDMIERPVEVMPGAWPQE</sequence>
<dbReference type="Proteomes" id="UP000053732">
    <property type="component" value="Unassembled WGS sequence"/>
</dbReference>
<dbReference type="Pfam" id="PF17107">
    <property type="entry name" value="SesA"/>
    <property type="match status" value="1"/>
</dbReference>
<evidence type="ECO:0000313" key="4">
    <source>
        <dbReference type="Proteomes" id="UP000053732"/>
    </source>
</evidence>
<proteinExistence type="predicted"/>
<dbReference type="InterPro" id="IPR031352">
    <property type="entry name" value="SesA"/>
</dbReference>
<dbReference type="AlphaFoldDB" id="A0A0G4P9G1"/>
<name>A0A0G4P9G1_PENC3</name>
<accession>A0A0G4P9G1</accession>
<evidence type="ECO:0000259" key="2">
    <source>
        <dbReference type="Pfam" id="PF17107"/>
    </source>
</evidence>
<feature type="domain" description="NACHT-NTPase and P-loop NTPases N-terminal" evidence="2">
    <location>
        <begin position="19"/>
        <end position="138"/>
    </location>
</feature>
<dbReference type="PROSITE" id="PS50088">
    <property type="entry name" value="ANK_REPEAT"/>
    <property type="match status" value="1"/>
</dbReference>
<feature type="repeat" description="ANK" evidence="1">
    <location>
        <begin position="285"/>
        <end position="320"/>
    </location>
</feature>
<keyword evidence="4" id="KW-1185">Reference proteome</keyword>
<protein>
    <submittedName>
        <fullName evidence="3">Ankyrin repeat-containing domain</fullName>
    </submittedName>
</protein>
<keyword evidence="1" id="KW-0040">ANK repeat</keyword>
<evidence type="ECO:0000256" key="1">
    <source>
        <dbReference type="PROSITE-ProRule" id="PRU00023"/>
    </source>
</evidence>